<dbReference type="STRING" id="1075417.SAMN05421823_107229"/>
<keyword evidence="1" id="KW-0812">Transmembrane</keyword>
<sequence length="184" mass="21362">MGYRPPYGMTEQNLVGVKTKKYQLETSKYIKLAFLEVLRQQWWVFLIAVGVAAVGFIFPKAAVWFIVAAVVGLILYLLFWLVQFVGVTQLDQFKVMFERFSYELNGKTILMRVNAKEGMQFSWDNIKKAEKQKDAFMLHISRAQFIYLPFSIFNSEHDLRLTEALLRRKNLLPPKPEATNETAA</sequence>
<evidence type="ECO:0000256" key="1">
    <source>
        <dbReference type="SAM" id="Phobius"/>
    </source>
</evidence>
<dbReference type="InterPro" id="IPR025588">
    <property type="entry name" value="YcxB-like_C"/>
</dbReference>
<keyword evidence="1" id="KW-1133">Transmembrane helix</keyword>
<organism evidence="3 4">
    <name type="scientific">Catalinimonas alkaloidigena</name>
    <dbReference type="NCBI Taxonomy" id="1075417"/>
    <lineage>
        <taxon>Bacteria</taxon>
        <taxon>Pseudomonadati</taxon>
        <taxon>Bacteroidota</taxon>
        <taxon>Cytophagia</taxon>
        <taxon>Cytophagales</taxon>
        <taxon>Catalimonadaceae</taxon>
        <taxon>Catalinimonas</taxon>
    </lineage>
</organism>
<gene>
    <name evidence="3" type="ORF">SAMN05421823_107229</name>
</gene>
<name>A0A1G9M2E7_9BACT</name>
<reference evidence="3 4" key="1">
    <citation type="submission" date="2016-10" db="EMBL/GenBank/DDBJ databases">
        <authorList>
            <person name="de Groot N.N."/>
        </authorList>
    </citation>
    <scope>NUCLEOTIDE SEQUENCE [LARGE SCALE GENOMIC DNA]</scope>
    <source>
        <strain evidence="3 4">DSM 25186</strain>
    </source>
</reference>
<protein>
    <recommendedName>
        <fullName evidence="2">YcxB-like C-terminal domain-containing protein</fullName>
    </recommendedName>
</protein>
<evidence type="ECO:0000313" key="4">
    <source>
        <dbReference type="Proteomes" id="UP000198510"/>
    </source>
</evidence>
<feature type="transmembrane region" description="Helical" evidence="1">
    <location>
        <begin position="64"/>
        <end position="87"/>
    </location>
</feature>
<keyword evidence="4" id="KW-1185">Reference proteome</keyword>
<keyword evidence="1" id="KW-0472">Membrane</keyword>
<evidence type="ECO:0000313" key="3">
    <source>
        <dbReference type="EMBL" id="SDL67875.1"/>
    </source>
</evidence>
<accession>A0A1G9M2E7</accession>
<evidence type="ECO:0000259" key="2">
    <source>
        <dbReference type="Pfam" id="PF14317"/>
    </source>
</evidence>
<dbReference type="EMBL" id="FNFO01000007">
    <property type="protein sequence ID" value="SDL67875.1"/>
    <property type="molecule type" value="Genomic_DNA"/>
</dbReference>
<feature type="domain" description="YcxB-like C-terminal" evidence="2">
    <location>
        <begin position="113"/>
        <end position="160"/>
    </location>
</feature>
<feature type="transmembrane region" description="Helical" evidence="1">
    <location>
        <begin position="41"/>
        <end position="58"/>
    </location>
</feature>
<proteinExistence type="predicted"/>
<dbReference type="AlphaFoldDB" id="A0A1G9M2E7"/>
<dbReference type="Proteomes" id="UP000198510">
    <property type="component" value="Unassembled WGS sequence"/>
</dbReference>
<dbReference type="Pfam" id="PF14317">
    <property type="entry name" value="YcxB"/>
    <property type="match status" value="1"/>
</dbReference>